<gene>
    <name evidence="1" type="ORF">J2X78_001830</name>
</gene>
<keyword evidence="2" id="KW-1185">Reference proteome</keyword>
<protein>
    <submittedName>
        <fullName evidence="1">Uncharacterized protein</fullName>
    </submittedName>
</protein>
<accession>A0ACC6KVX0</accession>
<comment type="caution">
    <text evidence="1">The sequence shown here is derived from an EMBL/GenBank/DDBJ whole genome shotgun (WGS) entry which is preliminary data.</text>
</comment>
<reference evidence="1" key="1">
    <citation type="submission" date="2023-07" db="EMBL/GenBank/DDBJ databases">
        <title>Sorghum-associated microbial communities from plants grown in Nebraska, USA.</title>
        <authorList>
            <person name="Schachtman D."/>
        </authorList>
    </citation>
    <scope>NUCLEOTIDE SEQUENCE</scope>
    <source>
        <strain evidence="1">2697</strain>
    </source>
</reference>
<sequence length="451" mass="50531">MNLKICVPVIMGILFVSCSKFLDLKPDAKMRVPTSLEDAEALLNDRASMNSAYSPIAEAAADNYYLEKANFDAFTNLAEKNIYIWEAKLDVNYTNWQASYKVVAIANQVIDILSGLNRSDNPTKYDLIKGQALFFKAFAYQQIADAFTLPYDDSTAASLLGIVLRNSPNVDEISYRTDLESSYAEIKNLLLQAIDLLPAQAAVKTLPSKAAAYALLARVALIMQDWPLAQNAAQECLAINSELIDFNQLNSTSLTPFELFNKEVLFHAVTGANVTLSPGTCFVDTVLYSSYDDNDLRKVIYFSKGSPGKAVFKGKFDGAQNSFSFCGLTMDEVYLIHAEAAGRTGQLDLGLQTLNTLLRKRWLRDSYADIKYEGAVKSMQKILDERRKSLILRNTRWMDIKRLSTEKEYAVELKRKLGDQTYILPTGDLRFAFLIPIRVVNLTNTIQQNPR</sequence>
<name>A0ACC6KVX0_9SPHI</name>
<proteinExistence type="predicted"/>
<evidence type="ECO:0000313" key="1">
    <source>
        <dbReference type="EMBL" id="MDR6783278.1"/>
    </source>
</evidence>
<evidence type="ECO:0000313" key="2">
    <source>
        <dbReference type="Proteomes" id="UP001246858"/>
    </source>
</evidence>
<organism evidence="1 2">
    <name type="scientific">Pedobacter africanus</name>
    <dbReference type="NCBI Taxonomy" id="151894"/>
    <lineage>
        <taxon>Bacteria</taxon>
        <taxon>Pseudomonadati</taxon>
        <taxon>Bacteroidota</taxon>
        <taxon>Sphingobacteriia</taxon>
        <taxon>Sphingobacteriales</taxon>
        <taxon>Sphingobacteriaceae</taxon>
        <taxon>Pedobacter</taxon>
    </lineage>
</organism>
<dbReference type="Proteomes" id="UP001246858">
    <property type="component" value="Unassembled WGS sequence"/>
</dbReference>
<dbReference type="EMBL" id="JAVDTF010000001">
    <property type="protein sequence ID" value="MDR6783278.1"/>
    <property type="molecule type" value="Genomic_DNA"/>
</dbReference>